<dbReference type="InterPro" id="IPR036423">
    <property type="entry name" value="SOD-like_Cu/Zn_dom_sf"/>
</dbReference>
<feature type="chain" id="PRO_5012733518" description="Superoxide dismutase [Cu-Zn]" evidence="3">
    <location>
        <begin position="38"/>
        <end position="192"/>
    </location>
</feature>
<dbReference type="RefSeq" id="WP_244560877.1">
    <property type="nucleotide sequence ID" value="NZ_FXAK01000007.1"/>
</dbReference>
<dbReference type="Pfam" id="PF00080">
    <property type="entry name" value="Sod_Cu"/>
    <property type="match status" value="1"/>
</dbReference>
<sequence>MSCTPPRHPHRLLGRHLGFGPALLLAGLSLAAAPALAQQSAPAPAPAAQAAIADAQGKPLGTVTFTKFPHGILVHGQLEGLPPGWHGIHIHENGACTPDFKAAGGHFGAQGSKHGLESEHMHYGELPNIWANEAGKAGFEAITHMVSLTDGADGLFKQGGTSIIIHAQPDDYLSQPAGNSGDRLACGIIKKP</sequence>
<evidence type="ECO:0000256" key="2">
    <source>
        <dbReference type="RuleBase" id="RU000393"/>
    </source>
</evidence>
<dbReference type="InterPro" id="IPR024134">
    <property type="entry name" value="SOD_Cu/Zn_/chaperone"/>
</dbReference>
<evidence type="ECO:0000259" key="4">
    <source>
        <dbReference type="Pfam" id="PF00080"/>
    </source>
</evidence>
<dbReference type="GO" id="GO:0004784">
    <property type="term" value="F:superoxide dismutase activity"/>
    <property type="evidence" value="ECO:0007669"/>
    <property type="project" value="UniProtKB-EC"/>
</dbReference>
<keyword evidence="2" id="KW-0862">Zinc</keyword>
<evidence type="ECO:0000313" key="5">
    <source>
        <dbReference type="EMBL" id="SMF83417.1"/>
    </source>
</evidence>
<dbReference type="GO" id="GO:0005507">
    <property type="term" value="F:copper ion binding"/>
    <property type="evidence" value="ECO:0007669"/>
    <property type="project" value="InterPro"/>
</dbReference>
<feature type="domain" description="Superoxide dismutase copper/zinc binding" evidence="4">
    <location>
        <begin position="61"/>
        <end position="189"/>
    </location>
</feature>
<gene>
    <name evidence="5" type="ORF">SAMN02982917_5531</name>
</gene>
<name>A0A1X7HC29_9PROT</name>
<keyword evidence="3" id="KW-0732">Signal</keyword>
<reference evidence="5 6" key="1">
    <citation type="submission" date="2017-04" db="EMBL/GenBank/DDBJ databases">
        <authorList>
            <person name="Afonso C.L."/>
            <person name="Miller P.J."/>
            <person name="Scott M.A."/>
            <person name="Spackman E."/>
            <person name="Goraichik I."/>
            <person name="Dimitrov K.M."/>
            <person name="Suarez D.L."/>
            <person name="Swayne D.E."/>
        </authorList>
    </citation>
    <scope>NUCLEOTIDE SEQUENCE [LARGE SCALE GENOMIC DNA]</scope>
    <source>
        <strain evidence="5 6">A2P</strain>
    </source>
</reference>
<dbReference type="PRINTS" id="PR00068">
    <property type="entry name" value="CUZNDISMTASE"/>
</dbReference>
<dbReference type="EC" id="1.15.1.1" evidence="2"/>
<comment type="similarity">
    <text evidence="1 2">Belongs to the Cu-Zn superoxide dismutase family.</text>
</comment>
<dbReference type="EMBL" id="FXAK01000007">
    <property type="protein sequence ID" value="SMF83417.1"/>
    <property type="molecule type" value="Genomic_DNA"/>
</dbReference>
<dbReference type="PANTHER" id="PTHR10003">
    <property type="entry name" value="SUPEROXIDE DISMUTASE CU-ZN -RELATED"/>
    <property type="match status" value="1"/>
</dbReference>
<proteinExistence type="inferred from homology"/>
<evidence type="ECO:0000256" key="3">
    <source>
        <dbReference type="SAM" id="SignalP"/>
    </source>
</evidence>
<protein>
    <recommendedName>
        <fullName evidence="2">Superoxide dismutase [Cu-Zn]</fullName>
        <ecNumber evidence="2">1.15.1.1</ecNumber>
    </recommendedName>
</protein>
<keyword evidence="2" id="KW-0560">Oxidoreductase</keyword>
<comment type="cofactor">
    <cofactor evidence="2">
        <name>Zn(2+)</name>
        <dbReference type="ChEBI" id="CHEBI:29105"/>
    </cofactor>
    <text evidence="2">Binds 1 zinc ion per subunit.</text>
</comment>
<evidence type="ECO:0000256" key="1">
    <source>
        <dbReference type="ARBA" id="ARBA00010457"/>
    </source>
</evidence>
<feature type="signal peptide" evidence="3">
    <location>
        <begin position="1"/>
        <end position="37"/>
    </location>
</feature>
<comment type="catalytic activity">
    <reaction evidence="2">
        <text>2 superoxide + 2 H(+) = H2O2 + O2</text>
        <dbReference type="Rhea" id="RHEA:20696"/>
        <dbReference type="ChEBI" id="CHEBI:15378"/>
        <dbReference type="ChEBI" id="CHEBI:15379"/>
        <dbReference type="ChEBI" id="CHEBI:16240"/>
        <dbReference type="ChEBI" id="CHEBI:18421"/>
        <dbReference type="EC" id="1.15.1.1"/>
    </reaction>
</comment>
<dbReference type="InterPro" id="IPR001424">
    <property type="entry name" value="SOD_Cu_Zn_dom"/>
</dbReference>
<dbReference type="AlphaFoldDB" id="A0A1X7HC29"/>
<accession>A0A1X7HC29</accession>
<dbReference type="STRING" id="286727.SAMN02982917_5531"/>
<dbReference type="InterPro" id="IPR018152">
    <property type="entry name" value="SOD_Cu/Zn_BS"/>
</dbReference>
<dbReference type="SUPFAM" id="SSF49329">
    <property type="entry name" value="Cu,Zn superoxide dismutase-like"/>
    <property type="match status" value="1"/>
</dbReference>
<comment type="function">
    <text evidence="2">Destroys radicals which are normally produced within the cells and which are toxic to biological systems.</text>
</comment>
<dbReference type="CDD" id="cd00305">
    <property type="entry name" value="Cu-Zn_Superoxide_Dismutase"/>
    <property type="match status" value="1"/>
</dbReference>
<comment type="cofactor">
    <cofactor evidence="2">
        <name>Cu cation</name>
        <dbReference type="ChEBI" id="CHEBI:23378"/>
    </cofactor>
    <text evidence="2">Binds 1 copper ion per subunit.</text>
</comment>
<keyword evidence="2" id="KW-0186">Copper</keyword>
<keyword evidence="2" id="KW-0479">Metal-binding</keyword>
<organism evidence="5 6">
    <name type="scientific">Azospirillum oryzae</name>
    <dbReference type="NCBI Taxonomy" id="286727"/>
    <lineage>
        <taxon>Bacteria</taxon>
        <taxon>Pseudomonadati</taxon>
        <taxon>Pseudomonadota</taxon>
        <taxon>Alphaproteobacteria</taxon>
        <taxon>Rhodospirillales</taxon>
        <taxon>Azospirillaceae</taxon>
        <taxon>Azospirillum</taxon>
    </lineage>
</organism>
<dbReference type="PROSITE" id="PS00332">
    <property type="entry name" value="SOD_CU_ZN_2"/>
    <property type="match status" value="1"/>
</dbReference>
<dbReference type="Gene3D" id="2.60.40.200">
    <property type="entry name" value="Superoxide dismutase, copper/zinc binding domain"/>
    <property type="match status" value="1"/>
</dbReference>
<dbReference type="Proteomes" id="UP000192936">
    <property type="component" value="Unassembled WGS sequence"/>
</dbReference>
<evidence type="ECO:0000313" key="6">
    <source>
        <dbReference type="Proteomes" id="UP000192936"/>
    </source>
</evidence>